<dbReference type="SUPFAM" id="SSF52440">
    <property type="entry name" value="PreATP-grasp domain"/>
    <property type="match status" value="1"/>
</dbReference>
<dbReference type="Proteomes" id="UP000541444">
    <property type="component" value="Unassembled WGS sequence"/>
</dbReference>
<proteinExistence type="predicted"/>
<gene>
    <name evidence="4" type="ORF">GIB67_023976</name>
</gene>
<protein>
    <recommendedName>
        <fullName evidence="3">PurT/PurK-like preATP-grasp domain-containing protein</fullName>
    </recommendedName>
</protein>
<dbReference type="InterPro" id="IPR016185">
    <property type="entry name" value="PreATP-grasp_dom_sf"/>
</dbReference>
<dbReference type="Gene3D" id="3.40.50.20">
    <property type="match status" value="2"/>
</dbReference>
<keyword evidence="5" id="KW-1185">Reference proteome</keyword>
<dbReference type="InterPro" id="IPR054350">
    <property type="entry name" value="PurT/PurK_preATP-grasp"/>
</dbReference>
<evidence type="ECO:0000259" key="3">
    <source>
        <dbReference type="Pfam" id="PF22660"/>
    </source>
</evidence>
<evidence type="ECO:0000313" key="4">
    <source>
        <dbReference type="EMBL" id="KAF6144530.1"/>
    </source>
</evidence>
<evidence type="ECO:0000313" key="5">
    <source>
        <dbReference type="Proteomes" id="UP000541444"/>
    </source>
</evidence>
<keyword evidence="2" id="KW-0812">Transmembrane</keyword>
<dbReference type="PANTHER" id="PTHR11609">
    <property type="entry name" value="PURINE BIOSYNTHESIS PROTEIN 6/7, PUR6/7"/>
    <property type="match status" value="1"/>
</dbReference>
<organism evidence="4 5">
    <name type="scientific">Kingdonia uniflora</name>
    <dbReference type="NCBI Taxonomy" id="39325"/>
    <lineage>
        <taxon>Eukaryota</taxon>
        <taxon>Viridiplantae</taxon>
        <taxon>Streptophyta</taxon>
        <taxon>Embryophyta</taxon>
        <taxon>Tracheophyta</taxon>
        <taxon>Spermatophyta</taxon>
        <taxon>Magnoliopsida</taxon>
        <taxon>Ranunculales</taxon>
        <taxon>Circaeasteraceae</taxon>
        <taxon>Kingdonia</taxon>
    </lineage>
</organism>
<name>A0A7J7LPR2_9MAGN</name>
<keyword evidence="2" id="KW-1133">Transmembrane helix</keyword>
<keyword evidence="2" id="KW-0472">Membrane</keyword>
<feature type="domain" description="PurT/PurK-like preATP-grasp" evidence="3">
    <location>
        <begin position="89"/>
        <end position="153"/>
    </location>
</feature>
<dbReference type="PANTHER" id="PTHR11609:SF5">
    <property type="entry name" value="PHOSPHORIBOSYLAMINOIMIDAZOLE CARBOXYLASE"/>
    <property type="match status" value="1"/>
</dbReference>
<evidence type="ECO:0000256" key="2">
    <source>
        <dbReference type="SAM" id="Phobius"/>
    </source>
</evidence>
<feature type="region of interest" description="Disordered" evidence="1">
    <location>
        <begin position="38"/>
        <end position="61"/>
    </location>
</feature>
<dbReference type="GO" id="GO:0009507">
    <property type="term" value="C:chloroplast"/>
    <property type="evidence" value="ECO:0007669"/>
    <property type="project" value="TreeGrafter"/>
</dbReference>
<dbReference type="AlphaFoldDB" id="A0A7J7LPR2"/>
<sequence>MLLRCSSSTSFCGYKHDYVFSSDFRIRPLSPIQRIKSLPLSTRQSKPGSYRNNNNNNNNHMLRCQAYDEDGGSSTRKDVIPVHGLSNTVVGVLGGGQLGRMICQAASQMSIKVMILDPLENCPASTLSYHHVVGSYDDSATVKEFAKRLSVSAFYLMISSPPFICIWYFQFRVFKITSILQKLTLSLVLRCGVVTYEIEHVDVATLEKLEQQGIDCQPKASTIRIIQGVHPKTITILELQAIDKGLDMATGYGYKRIELGCDSASVVTLIKTAISPPYLRPNIGHTDYTPDAFTIDLKIILVEDASGKIYFRVKK</sequence>
<evidence type="ECO:0000256" key="1">
    <source>
        <dbReference type="SAM" id="MobiDB-lite"/>
    </source>
</evidence>
<dbReference type="EMBL" id="JACGCM010002117">
    <property type="protein sequence ID" value="KAF6144530.1"/>
    <property type="molecule type" value="Genomic_DNA"/>
</dbReference>
<feature type="compositionally biased region" description="Polar residues" evidence="1">
    <location>
        <begin position="39"/>
        <end position="51"/>
    </location>
</feature>
<comment type="caution">
    <text evidence="4">The sequence shown here is derived from an EMBL/GenBank/DDBJ whole genome shotgun (WGS) entry which is preliminary data.</text>
</comment>
<accession>A0A7J7LPR2</accession>
<dbReference type="Pfam" id="PF22660">
    <property type="entry name" value="RS_preATP-grasp-like"/>
    <property type="match status" value="1"/>
</dbReference>
<feature type="transmembrane region" description="Helical" evidence="2">
    <location>
        <begin position="153"/>
        <end position="171"/>
    </location>
</feature>
<dbReference type="OrthoDB" id="15425at2759"/>
<reference evidence="4 5" key="1">
    <citation type="journal article" date="2020" name="IScience">
        <title>Genome Sequencing of the Endangered Kingdonia uniflora (Circaeasteraceae, Ranunculales) Reveals Potential Mechanisms of Evolutionary Specialization.</title>
        <authorList>
            <person name="Sun Y."/>
            <person name="Deng T."/>
            <person name="Zhang A."/>
            <person name="Moore M.J."/>
            <person name="Landis J.B."/>
            <person name="Lin N."/>
            <person name="Zhang H."/>
            <person name="Zhang X."/>
            <person name="Huang J."/>
            <person name="Zhang X."/>
            <person name="Sun H."/>
            <person name="Wang H."/>
        </authorList>
    </citation>
    <scope>NUCLEOTIDE SEQUENCE [LARGE SCALE GENOMIC DNA]</scope>
    <source>
        <strain evidence="4">TB1705</strain>
        <tissue evidence="4">Leaf</tissue>
    </source>
</reference>